<dbReference type="eggNOG" id="KOG3714">
    <property type="taxonomic scope" value="Eukaryota"/>
</dbReference>
<feature type="transmembrane region" description="Helical" evidence="7">
    <location>
        <begin position="131"/>
        <end position="154"/>
    </location>
</feature>
<dbReference type="SMART" id="SM01381">
    <property type="entry name" value="7TM_GPCR_Srsx"/>
    <property type="match status" value="1"/>
</dbReference>
<protein>
    <recommendedName>
        <fullName evidence="6">Metalloendopeptidase</fullName>
        <ecNumber evidence="6">3.4.24.-</ecNumber>
    </recommendedName>
</protein>
<dbReference type="Gene3D" id="3.40.390.10">
    <property type="entry name" value="Collagenase (Catalytic Domain)"/>
    <property type="match status" value="1"/>
</dbReference>
<dbReference type="PROSITE" id="PS51864">
    <property type="entry name" value="ASTACIN"/>
    <property type="match status" value="1"/>
</dbReference>
<feature type="transmembrane region" description="Helical" evidence="7">
    <location>
        <begin position="209"/>
        <end position="229"/>
    </location>
</feature>
<evidence type="ECO:0000256" key="4">
    <source>
        <dbReference type="ARBA" id="ARBA00023136"/>
    </source>
</evidence>
<dbReference type="Pfam" id="PF01400">
    <property type="entry name" value="Astacin"/>
    <property type="match status" value="1"/>
</dbReference>
<dbReference type="EMBL" id="HE601035">
    <property type="protein sequence ID" value="CAP37955.2"/>
    <property type="molecule type" value="Genomic_DNA"/>
</dbReference>
<dbReference type="GO" id="GO:0006508">
    <property type="term" value="P:proteolysis"/>
    <property type="evidence" value="ECO:0007669"/>
    <property type="project" value="UniProtKB-KW"/>
</dbReference>
<keyword evidence="6" id="KW-0479">Metal-binding</keyword>
<reference evidence="9 10" key="2">
    <citation type="journal article" date="2011" name="PLoS Genet.">
        <title>Caenorhabditis briggsae recombinant inbred line genotypes reveal inter-strain incompatibility and the evolution of recombination.</title>
        <authorList>
            <person name="Ross J.A."/>
            <person name="Koboldt D.C."/>
            <person name="Staisch J.E."/>
            <person name="Chamberlin H.M."/>
            <person name="Gupta B.P."/>
            <person name="Miller R.D."/>
            <person name="Baird S.E."/>
            <person name="Haag E.S."/>
        </authorList>
    </citation>
    <scope>NUCLEOTIDE SEQUENCE [LARGE SCALE GENOMIC DNA]</scope>
    <source>
        <strain evidence="9 10">AF16</strain>
    </source>
</reference>
<dbReference type="WormBase" id="CBG21082">
    <property type="protein sequence ID" value="CBP30924"/>
    <property type="gene ID" value="WBGene00039951"/>
</dbReference>
<keyword evidence="6" id="KW-0645">Protease</keyword>
<evidence type="ECO:0000256" key="6">
    <source>
        <dbReference type="RuleBase" id="RU361183"/>
    </source>
</evidence>
<keyword evidence="6" id="KW-0378">Hydrolase</keyword>
<evidence type="ECO:0000256" key="7">
    <source>
        <dbReference type="SAM" id="Phobius"/>
    </source>
</evidence>
<dbReference type="GO" id="GO:0016020">
    <property type="term" value="C:membrane"/>
    <property type="evidence" value="ECO:0007669"/>
    <property type="project" value="UniProtKB-SubCell"/>
</dbReference>
<dbReference type="GO" id="GO:0046872">
    <property type="term" value="F:metal ion binding"/>
    <property type="evidence" value="ECO:0007669"/>
    <property type="project" value="UniProtKB-KW"/>
</dbReference>
<evidence type="ECO:0000313" key="9">
    <source>
        <dbReference type="EMBL" id="CAP37955.2"/>
    </source>
</evidence>
<accession>A8XZ88</accession>
<comment type="subcellular location">
    <subcellularLocation>
        <location evidence="1">Membrane</location>
    </subcellularLocation>
</comment>
<dbReference type="GeneID" id="8576743"/>
<evidence type="ECO:0000313" key="10">
    <source>
        <dbReference type="Proteomes" id="UP000008549"/>
    </source>
</evidence>
<dbReference type="RefSeq" id="XP_045097198.1">
    <property type="nucleotide sequence ID" value="XM_045236249.1"/>
</dbReference>
<dbReference type="SUPFAM" id="SSF55486">
    <property type="entry name" value="Metalloproteases ('zincins'), catalytic domain"/>
    <property type="match status" value="1"/>
</dbReference>
<feature type="transmembrane region" description="Helical" evidence="7">
    <location>
        <begin position="93"/>
        <end position="119"/>
    </location>
</feature>
<dbReference type="GO" id="GO:0004930">
    <property type="term" value="F:G protein-coupled receptor activity"/>
    <property type="evidence" value="ECO:0007669"/>
    <property type="project" value="InterPro"/>
</dbReference>
<dbReference type="HOGENOM" id="CLU_667701_0_0_1"/>
<dbReference type="Proteomes" id="UP000008549">
    <property type="component" value="Unassembled WGS sequence"/>
</dbReference>
<keyword evidence="6" id="KW-0482">Metalloprotease</keyword>
<keyword evidence="6" id="KW-0862">Zinc</keyword>
<evidence type="ECO:0000256" key="5">
    <source>
        <dbReference type="PROSITE-ProRule" id="PRU01211"/>
    </source>
</evidence>
<proteinExistence type="predicted"/>
<evidence type="ECO:0000256" key="3">
    <source>
        <dbReference type="ARBA" id="ARBA00022989"/>
    </source>
</evidence>
<dbReference type="InterPro" id="IPR001506">
    <property type="entry name" value="Peptidase_M12A"/>
</dbReference>
<comment type="caution">
    <text evidence="5">Lacks conserved residue(s) required for the propagation of feature annotation.</text>
</comment>
<organism evidence="9 10">
    <name type="scientific">Caenorhabditis briggsae</name>
    <dbReference type="NCBI Taxonomy" id="6238"/>
    <lineage>
        <taxon>Eukaryota</taxon>
        <taxon>Metazoa</taxon>
        <taxon>Ecdysozoa</taxon>
        <taxon>Nematoda</taxon>
        <taxon>Chromadorea</taxon>
        <taxon>Rhabditida</taxon>
        <taxon>Rhabditina</taxon>
        <taxon>Rhabditomorpha</taxon>
        <taxon>Rhabditoidea</taxon>
        <taxon>Rhabditidae</taxon>
        <taxon>Peloderinae</taxon>
        <taxon>Caenorhabditis</taxon>
    </lineage>
</organism>
<dbReference type="EC" id="3.4.24.-" evidence="6"/>
<keyword evidence="4 7" id="KW-0472">Membrane</keyword>
<dbReference type="SUPFAM" id="SSF81321">
    <property type="entry name" value="Family A G protein-coupled receptor-like"/>
    <property type="match status" value="1"/>
</dbReference>
<sequence>MPKKRSVCLSKCPDVYNFPNKGHKQVENALKVEKHGLKIRIFEAGAPSAHRRHIKESNMSMSTTQIAILTSSEYATSSEPSEDQWILNSLAEAVPWTIGIVITLFNLIGNFGNFNVIIATWRSKNLQSKHGWLLVILCAEHSMCLFFEFINVYFALSGVQVTRRSCLLYLTPYIFISFLQSTTFIALAIDVLLSFTIVSRYQKWQTMGYCTFMAFSPCLLPIAFLIRLWSQMQMWNHTLENWIRETISFWENETCLTFREGISTVKTYMVFRTSSLGSCITEIGKATGLIHPIEICSYHRLFGDINWLLVGALGAQDELRRADRDEYVNITEMLRYSEMNDYGVGYDYGSVTHQRSDILDMLDLNYELTHGQRVRPSFADIKRINKAYCTRKCCIYSSSILFYRPAKKLLHK</sequence>
<dbReference type="InterPro" id="IPR000276">
    <property type="entry name" value="GPCR_Rhodpsn"/>
</dbReference>
<dbReference type="InterPro" id="IPR024079">
    <property type="entry name" value="MetalloPept_cat_dom_sf"/>
</dbReference>
<dbReference type="InterPro" id="IPR019424">
    <property type="entry name" value="7TM_GPCR_Srsx"/>
</dbReference>
<keyword evidence="10" id="KW-1185">Reference proteome</keyword>
<dbReference type="PRINTS" id="PR00480">
    <property type="entry name" value="ASTACIN"/>
</dbReference>
<dbReference type="AlphaFoldDB" id="A8XZ88"/>
<evidence type="ECO:0000313" key="11">
    <source>
        <dbReference type="WormBase" id="CBG21082"/>
    </source>
</evidence>
<dbReference type="CTD" id="8576743"/>
<evidence type="ECO:0000256" key="1">
    <source>
        <dbReference type="ARBA" id="ARBA00004370"/>
    </source>
</evidence>
<evidence type="ECO:0000256" key="2">
    <source>
        <dbReference type="ARBA" id="ARBA00022692"/>
    </source>
</evidence>
<reference evidence="9 10" key="1">
    <citation type="journal article" date="2003" name="PLoS Biol.">
        <title>The genome sequence of Caenorhabditis briggsae: a platform for comparative genomics.</title>
        <authorList>
            <person name="Stein L.D."/>
            <person name="Bao Z."/>
            <person name="Blasiar D."/>
            <person name="Blumenthal T."/>
            <person name="Brent M.R."/>
            <person name="Chen N."/>
            <person name="Chinwalla A."/>
            <person name="Clarke L."/>
            <person name="Clee C."/>
            <person name="Coghlan A."/>
            <person name="Coulson A."/>
            <person name="D'Eustachio P."/>
            <person name="Fitch D.H."/>
            <person name="Fulton L.A."/>
            <person name="Fulton R.E."/>
            <person name="Griffiths-Jones S."/>
            <person name="Harris T.W."/>
            <person name="Hillier L.W."/>
            <person name="Kamath R."/>
            <person name="Kuwabara P.E."/>
            <person name="Mardis E.R."/>
            <person name="Marra M.A."/>
            <person name="Miner T.L."/>
            <person name="Minx P."/>
            <person name="Mullikin J.C."/>
            <person name="Plumb R.W."/>
            <person name="Rogers J."/>
            <person name="Schein J.E."/>
            <person name="Sohrmann M."/>
            <person name="Spieth J."/>
            <person name="Stajich J.E."/>
            <person name="Wei C."/>
            <person name="Willey D."/>
            <person name="Wilson R.K."/>
            <person name="Durbin R."/>
            <person name="Waterston R.H."/>
        </authorList>
    </citation>
    <scope>NUCLEOTIDE SEQUENCE [LARGE SCALE GENOMIC DNA]</scope>
    <source>
        <strain evidence="9 10">AF16</strain>
    </source>
</reference>
<dbReference type="Pfam" id="PF10320">
    <property type="entry name" value="7TM_GPCR_Srsx"/>
    <property type="match status" value="1"/>
</dbReference>
<gene>
    <name evidence="9 11" type="ORF">CBG21082</name>
    <name evidence="9" type="ORF">CBG_21082</name>
</gene>
<dbReference type="KEGG" id="cbr:CBG_21082"/>
<feature type="domain" description="Peptidase M12A" evidence="8">
    <location>
        <begin position="195"/>
        <end position="390"/>
    </location>
</feature>
<name>A8XZ88_CAEBR</name>
<dbReference type="PANTHER" id="PTHR23360">
    <property type="entry name" value="G-PROTEIN COUPLED RECEPTORS FAMILY 1 PROFILE DOMAIN-CONTAINING PROTEIN-RELATED"/>
    <property type="match status" value="1"/>
</dbReference>
<dbReference type="InParanoid" id="A8XZ88"/>
<keyword evidence="2 7" id="KW-0812">Transmembrane</keyword>
<evidence type="ECO:0000259" key="8">
    <source>
        <dbReference type="PROSITE" id="PS51864"/>
    </source>
</evidence>
<keyword evidence="3 7" id="KW-1133">Transmembrane helix</keyword>
<dbReference type="PANTHER" id="PTHR23360:SF68">
    <property type="entry name" value="G-PROTEIN COUPLED RECEPTORS FAMILY 1 PROFILE DOMAIN-CONTAINING PROTEIN"/>
    <property type="match status" value="1"/>
</dbReference>
<feature type="transmembrane region" description="Helical" evidence="7">
    <location>
        <begin position="174"/>
        <end position="197"/>
    </location>
</feature>
<dbReference type="InterPro" id="IPR047130">
    <property type="entry name" value="7TM_GPCR_Srsx_nematod"/>
</dbReference>
<comment type="cofactor">
    <cofactor evidence="6">
        <name>Zn(2+)</name>
        <dbReference type="ChEBI" id="CHEBI:29105"/>
    </cofactor>
    <text evidence="6">Binds 1 zinc ion per subunit.</text>
</comment>
<dbReference type="GO" id="GO:0004222">
    <property type="term" value="F:metalloendopeptidase activity"/>
    <property type="evidence" value="ECO:0007669"/>
    <property type="project" value="UniProtKB-UniRule"/>
</dbReference>